<dbReference type="Proteomes" id="UP000267164">
    <property type="component" value="Chromosome"/>
</dbReference>
<feature type="transmembrane region" description="Helical" evidence="1">
    <location>
        <begin position="259"/>
        <end position="280"/>
    </location>
</feature>
<keyword evidence="1" id="KW-1133">Transmembrane helix</keyword>
<proteinExistence type="predicted"/>
<protein>
    <submittedName>
        <fullName evidence="2">Uncharacterized protein</fullName>
    </submittedName>
</protein>
<name>A0A386ZAB2_9NOCA</name>
<dbReference type="KEGG" id="nyu:D7D52_12775"/>
<evidence type="ECO:0000256" key="1">
    <source>
        <dbReference type="SAM" id="Phobius"/>
    </source>
</evidence>
<gene>
    <name evidence="2" type="ORF">D7D52_12775</name>
</gene>
<evidence type="ECO:0000313" key="2">
    <source>
        <dbReference type="EMBL" id="AYF74591.1"/>
    </source>
</evidence>
<organism evidence="2 3">
    <name type="scientific">Nocardia yunnanensis</name>
    <dbReference type="NCBI Taxonomy" id="2382165"/>
    <lineage>
        <taxon>Bacteria</taxon>
        <taxon>Bacillati</taxon>
        <taxon>Actinomycetota</taxon>
        <taxon>Actinomycetes</taxon>
        <taxon>Mycobacteriales</taxon>
        <taxon>Nocardiaceae</taxon>
        <taxon>Nocardia</taxon>
    </lineage>
</organism>
<feature type="transmembrane region" description="Helical" evidence="1">
    <location>
        <begin position="207"/>
        <end position="226"/>
    </location>
</feature>
<reference evidence="2 3" key="1">
    <citation type="submission" date="2018-09" db="EMBL/GenBank/DDBJ databases">
        <title>Nocardia yunnanensis sp. nov., an actinomycete isolated from a soil sample.</title>
        <authorList>
            <person name="Zhang J."/>
        </authorList>
    </citation>
    <scope>NUCLEOTIDE SEQUENCE [LARGE SCALE GENOMIC DNA]</scope>
    <source>
        <strain evidence="2 3">CFHS0054</strain>
    </source>
</reference>
<evidence type="ECO:0000313" key="3">
    <source>
        <dbReference type="Proteomes" id="UP000267164"/>
    </source>
</evidence>
<accession>A0A386ZAB2</accession>
<dbReference type="OrthoDB" id="3684975at2"/>
<keyword evidence="1" id="KW-0812">Transmembrane</keyword>
<keyword evidence="3" id="KW-1185">Reference proteome</keyword>
<dbReference type="EMBL" id="CP032568">
    <property type="protein sequence ID" value="AYF74591.1"/>
    <property type="molecule type" value="Genomic_DNA"/>
</dbReference>
<dbReference type="AlphaFoldDB" id="A0A386ZAB2"/>
<keyword evidence="1" id="KW-0472">Membrane</keyword>
<sequence length="286" mass="31919">MLEKSAPSSQFVTDMSMRIERHADAYTDSVTEFLEQEHGLRRRATEQPLLDLFTRHTEAVVATYDPPGIRRAGDSLVFGHLYAPVLEHTATVTPQAITVNKLLAALIAAEVEFRGPLRLSRTQNRLLAEAYERLGPPLVQAGLPAHAALAYRRAASLYRLDEDTDAEDRCGLALAQAKRRAQPARWKRVGGLVPDLVCGYGYRPFRMLWFVALQLVVFLGAVLLRADQPIAVTVFQVLMNYLNPLGVGDTLNLRVGGRAIFVVESYLGAVTMSVFFALLVRRWFRL</sequence>